<gene>
    <name evidence="1" type="ORF">AEST_00470</name>
</gene>
<evidence type="ECO:0000313" key="1">
    <source>
        <dbReference type="EMBL" id="EJI87006.1"/>
    </source>
</evidence>
<dbReference type="RefSeq" id="WP_008606198.1">
    <property type="nucleotide sequence ID" value="NZ_ALAB01000001.1"/>
</dbReference>
<dbReference type="Proteomes" id="UP000012043">
    <property type="component" value="Unassembled WGS sequence"/>
</dbReference>
<protein>
    <submittedName>
        <fullName evidence="1">Uncharacterized protein</fullName>
    </submittedName>
</protein>
<name>J1QN17_9ALTE</name>
<dbReference type="EMBL" id="ALAB01000001">
    <property type="protein sequence ID" value="EJI87006.1"/>
    <property type="molecule type" value="Genomic_DNA"/>
</dbReference>
<dbReference type="PATRIC" id="fig|1197174.4.peg.46"/>
<accession>J1QN17</accession>
<keyword evidence="2" id="KW-1185">Reference proteome</keyword>
<evidence type="ECO:0000313" key="2">
    <source>
        <dbReference type="Proteomes" id="UP000012043"/>
    </source>
</evidence>
<dbReference type="AlphaFoldDB" id="J1QN17"/>
<organism evidence="1 2">
    <name type="scientific">Alishewanella aestuarii B11</name>
    <dbReference type="NCBI Taxonomy" id="1197174"/>
    <lineage>
        <taxon>Bacteria</taxon>
        <taxon>Pseudomonadati</taxon>
        <taxon>Pseudomonadota</taxon>
        <taxon>Gammaproteobacteria</taxon>
        <taxon>Alteromonadales</taxon>
        <taxon>Alteromonadaceae</taxon>
        <taxon>Alishewanella</taxon>
    </lineage>
</organism>
<proteinExistence type="predicted"/>
<reference evidence="1 2" key="1">
    <citation type="journal article" date="2012" name="J. Bacteriol.">
        <title>Genome Sequence of Pectin-Degrading Alishewanella aestuarii Strain B11T, Isolated from Tidal Flat Sediment.</title>
        <authorList>
            <person name="Jung J."/>
            <person name="Choi S."/>
            <person name="Chun J."/>
            <person name="Park W."/>
        </authorList>
    </citation>
    <scope>NUCLEOTIDE SEQUENCE [LARGE SCALE GENOMIC DNA]</scope>
    <source>
        <strain evidence="1 2">B11</strain>
    </source>
</reference>
<comment type="caution">
    <text evidence="1">The sequence shown here is derived from an EMBL/GenBank/DDBJ whole genome shotgun (WGS) entry which is preliminary data.</text>
</comment>
<sequence>MNTDDLHQIAELRPFIPAIIELQNRISGIEKYCEPLGFELAESYETEEQLFQDLFRQKAFAFQVSNERDECWDILIETFSQFAARSANLAFAAKCNSPQRLQAISRWLLLLCDWNQTGIVNTTKH</sequence>